<name>A0AAD5JJC1_ACENE</name>
<dbReference type="GO" id="GO:0015936">
    <property type="term" value="P:coenzyme A metabolic process"/>
    <property type="evidence" value="ECO:0007669"/>
    <property type="project" value="InterPro"/>
</dbReference>
<dbReference type="PANTHER" id="PTHR10572:SF44">
    <property type="entry name" value="3-HYDROXY-3-METHYLGLUTARYL-COENZYME A REDUCTASE 1"/>
    <property type="match status" value="1"/>
</dbReference>
<evidence type="ECO:0000313" key="3">
    <source>
        <dbReference type="EMBL" id="KAI9192124.1"/>
    </source>
</evidence>
<gene>
    <name evidence="3" type="ORF">LWI28_018580</name>
</gene>
<dbReference type="InterPro" id="IPR002202">
    <property type="entry name" value="HMG_CoA_Rdtase"/>
</dbReference>
<dbReference type="Gene3D" id="3.30.70.420">
    <property type="entry name" value="Hydroxymethylglutaryl-CoA reductase, class I/II, NAD/NADP-binding domain"/>
    <property type="match status" value="1"/>
</dbReference>
<comment type="pathway">
    <text evidence="1">Metabolic intermediate biosynthesis; (R)-mevalonate biosynthesis; (R)-mevalonate from acetyl-CoA: step 3/3.</text>
</comment>
<reference evidence="3" key="2">
    <citation type="submission" date="2023-02" db="EMBL/GenBank/DDBJ databases">
        <authorList>
            <person name="Swenson N.G."/>
            <person name="Wegrzyn J.L."/>
            <person name="Mcevoy S.L."/>
        </authorList>
    </citation>
    <scope>NUCLEOTIDE SEQUENCE</scope>
    <source>
        <strain evidence="3">91603</strain>
        <tissue evidence="3">Leaf</tissue>
    </source>
</reference>
<reference evidence="3" key="1">
    <citation type="journal article" date="2022" name="Plant J.">
        <title>Strategies of tolerance reflected in two North American maple genomes.</title>
        <authorList>
            <person name="McEvoy S.L."/>
            <person name="Sezen U.U."/>
            <person name="Trouern-Trend A."/>
            <person name="McMahon S.M."/>
            <person name="Schaberg P.G."/>
            <person name="Yang J."/>
            <person name="Wegrzyn J.L."/>
            <person name="Swenson N.G."/>
        </authorList>
    </citation>
    <scope>NUCLEOTIDE SEQUENCE</scope>
    <source>
        <strain evidence="3">91603</strain>
    </source>
</reference>
<dbReference type="GO" id="GO:0005778">
    <property type="term" value="C:peroxisomal membrane"/>
    <property type="evidence" value="ECO:0007669"/>
    <property type="project" value="TreeGrafter"/>
</dbReference>
<dbReference type="Pfam" id="PF00368">
    <property type="entry name" value="HMG-CoA_red"/>
    <property type="match status" value="1"/>
</dbReference>
<protein>
    <submittedName>
        <fullName evidence="3">Uncharacterized protein</fullName>
    </submittedName>
</protein>
<accession>A0AAD5JJC1</accession>
<dbReference type="EMBL" id="JAJSOW010000004">
    <property type="protein sequence ID" value="KAI9192124.1"/>
    <property type="molecule type" value="Genomic_DNA"/>
</dbReference>
<keyword evidence="4" id="KW-1185">Reference proteome</keyword>
<evidence type="ECO:0000256" key="1">
    <source>
        <dbReference type="ARBA" id="ARBA00005084"/>
    </source>
</evidence>
<dbReference type="GO" id="GO:0004420">
    <property type="term" value="F:hydroxymethylglutaryl-CoA reductase (NADPH) activity"/>
    <property type="evidence" value="ECO:0007669"/>
    <property type="project" value="InterPro"/>
</dbReference>
<dbReference type="InterPro" id="IPR009023">
    <property type="entry name" value="HMG_CoA_Rdtase_NAD(P)-bd_sf"/>
</dbReference>
<keyword evidence="2" id="KW-0414">Isoprene biosynthesis</keyword>
<dbReference type="PROSITE" id="PS50065">
    <property type="entry name" value="HMG_COA_REDUCTASE_4"/>
    <property type="match status" value="1"/>
</dbReference>
<dbReference type="PANTHER" id="PTHR10572">
    <property type="entry name" value="3-HYDROXY-3-METHYLGLUTARYL-COENZYME A REDUCTASE"/>
    <property type="match status" value="1"/>
</dbReference>
<evidence type="ECO:0000256" key="2">
    <source>
        <dbReference type="ARBA" id="ARBA00023229"/>
    </source>
</evidence>
<dbReference type="GO" id="GO:0005789">
    <property type="term" value="C:endoplasmic reticulum membrane"/>
    <property type="evidence" value="ECO:0007669"/>
    <property type="project" value="TreeGrafter"/>
</dbReference>
<dbReference type="GO" id="GO:0008299">
    <property type="term" value="P:isoprenoid biosynthetic process"/>
    <property type="evidence" value="ECO:0007669"/>
    <property type="project" value="UniProtKB-KW"/>
</dbReference>
<dbReference type="AlphaFoldDB" id="A0AAD5JJC1"/>
<dbReference type="Proteomes" id="UP001064489">
    <property type="component" value="Chromosome 6"/>
</dbReference>
<dbReference type="SUPFAM" id="SSF55035">
    <property type="entry name" value="NAD-binding domain of HMG-CoA reductase"/>
    <property type="match status" value="1"/>
</dbReference>
<proteinExistence type="predicted"/>
<dbReference type="GO" id="GO:0016126">
    <property type="term" value="P:sterol biosynthetic process"/>
    <property type="evidence" value="ECO:0007669"/>
    <property type="project" value="TreeGrafter"/>
</dbReference>
<evidence type="ECO:0000313" key="4">
    <source>
        <dbReference type="Proteomes" id="UP001064489"/>
    </source>
</evidence>
<organism evidence="3 4">
    <name type="scientific">Acer negundo</name>
    <name type="common">Box elder</name>
    <dbReference type="NCBI Taxonomy" id="4023"/>
    <lineage>
        <taxon>Eukaryota</taxon>
        <taxon>Viridiplantae</taxon>
        <taxon>Streptophyta</taxon>
        <taxon>Embryophyta</taxon>
        <taxon>Tracheophyta</taxon>
        <taxon>Spermatophyta</taxon>
        <taxon>Magnoliopsida</taxon>
        <taxon>eudicotyledons</taxon>
        <taxon>Gunneridae</taxon>
        <taxon>Pentapetalae</taxon>
        <taxon>rosids</taxon>
        <taxon>malvids</taxon>
        <taxon>Sapindales</taxon>
        <taxon>Sapindaceae</taxon>
        <taxon>Hippocastanoideae</taxon>
        <taxon>Acereae</taxon>
        <taxon>Acer</taxon>
    </lineage>
</organism>
<comment type="caution">
    <text evidence="3">The sequence shown here is derived from an EMBL/GenBank/DDBJ whole genome shotgun (WGS) entry which is preliminary data.</text>
</comment>
<sequence>MTFMADVDIACMASMVSVHTSHDLNVKPFVVVVVGFKSSRFGRLQNIKCAIPGKNLYMRFYCITGDAMGMNN</sequence>